<dbReference type="PANTHER" id="PTHR19134:SF449">
    <property type="entry name" value="TYROSINE-PROTEIN PHOSPHATASE 1"/>
    <property type="match status" value="1"/>
</dbReference>
<evidence type="ECO:0000259" key="1">
    <source>
        <dbReference type="PROSITE" id="PS50055"/>
    </source>
</evidence>
<dbReference type="InterPro" id="IPR000242">
    <property type="entry name" value="PTP_cat"/>
</dbReference>
<dbReference type="SMART" id="SM00194">
    <property type="entry name" value="PTPc"/>
    <property type="match status" value="1"/>
</dbReference>
<dbReference type="InterPro" id="IPR050348">
    <property type="entry name" value="Protein-Tyr_Phosphatase"/>
</dbReference>
<dbReference type="PANTHER" id="PTHR19134">
    <property type="entry name" value="RECEPTOR-TYPE TYROSINE-PROTEIN PHOSPHATASE"/>
    <property type="match status" value="1"/>
</dbReference>
<dbReference type="PROSITE" id="PS50055">
    <property type="entry name" value="TYR_PHOSPHATASE_PTP"/>
    <property type="match status" value="1"/>
</dbReference>
<dbReference type="SUPFAM" id="SSF52799">
    <property type="entry name" value="(Phosphotyrosine protein) phosphatases II"/>
    <property type="match status" value="1"/>
</dbReference>
<accession>A0A7S1VPA9</accession>
<dbReference type="PRINTS" id="PR00700">
    <property type="entry name" value="PRTYPHPHTASE"/>
</dbReference>
<dbReference type="Gene3D" id="3.90.190.10">
    <property type="entry name" value="Protein tyrosine phosphatase superfamily"/>
    <property type="match status" value="1"/>
</dbReference>
<sequence length="254" mass="28284">MASVPNLPPQYAMLRAATKMTSDIGNCISQPSKFGKQRFSLCSGSKGPKAMSSKCHASAAAAAARRIIGKLIGCSELDERRAEFEAPIYDLDEAMRALSEPIPRRVLVERGLSPNDVVDHFDEQYAFLERRQTCRFSAPDFTAARAVKNAMKNRYMDILPPDATRVRLSIRCNDPLSDYINANFIDGLADGSAKRYISTQGPTATTFGDFWRMVWEQGSHVIVMLTREIEKGYVKCNRYWPVRGCCCCYGGVEG</sequence>
<protein>
    <recommendedName>
        <fullName evidence="1">Tyrosine-protein phosphatase domain-containing protein</fullName>
    </recommendedName>
</protein>
<dbReference type="EMBL" id="HBGL01014097">
    <property type="protein sequence ID" value="CAD9306716.1"/>
    <property type="molecule type" value="Transcribed_RNA"/>
</dbReference>
<dbReference type="AlphaFoldDB" id="A0A7S1VPA9"/>
<name>A0A7S1VPA9_9EUKA</name>
<gene>
    <name evidence="2" type="ORF">SSP0437_LOCUS11007</name>
</gene>
<feature type="domain" description="Tyrosine-protein phosphatase" evidence="1">
    <location>
        <begin position="121"/>
        <end position="254"/>
    </location>
</feature>
<dbReference type="InterPro" id="IPR029021">
    <property type="entry name" value="Prot-tyrosine_phosphatase-like"/>
</dbReference>
<reference evidence="2" key="1">
    <citation type="submission" date="2021-01" db="EMBL/GenBank/DDBJ databases">
        <authorList>
            <person name="Corre E."/>
            <person name="Pelletier E."/>
            <person name="Niang G."/>
            <person name="Scheremetjew M."/>
            <person name="Finn R."/>
            <person name="Kale V."/>
            <person name="Holt S."/>
            <person name="Cochrane G."/>
            <person name="Meng A."/>
            <person name="Brown T."/>
            <person name="Cohen L."/>
        </authorList>
    </citation>
    <scope>NUCLEOTIDE SEQUENCE</scope>
    <source>
        <strain evidence="2">ATCC 50979</strain>
    </source>
</reference>
<proteinExistence type="predicted"/>
<evidence type="ECO:0000313" key="2">
    <source>
        <dbReference type="EMBL" id="CAD9306716.1"/>
    </source>
</evidence>
<dbReference type="Pfam" id="PF00102">
    <property type="entry name" value="Y_phosphatase"/>
    <property type="match status" value="1"/>
</dbReference>
<dbReference type="GO" id="GO:0004725">
    <property type="term" value="F:protein tyrosine phosphatase activity"/>
    <property type="evidence" value="ECO:0007669"/>
    <property type="project" value="InterPro"/>
</dbReference>
<organism evidence="2">
    <name type="scientific">Sexangularia sp. CB-2014</name>
    <dbReference type="NCBI Taxonomy" id="1486929"/>
    <lineage>
        <taxon>Eukaryota</taxon>
        <taxon>Amoebozoa</taxon>
        <taxon>Tubulinea</taxon>
        <taxon>Elardia</taxon>
        <taxon>Arcellinida</taxon>
        <taxon>Arcellinida incertae sedis</taxon>
        <taxon>Sexangularia</taxon>
    </lineage>
</organism>